<evidence type="ECO:0000256" key="1">
    <source>
        <dbReference type="SAM" id="MobiDB-lite"/>
    </source>
</evidence>
<dbReference type="Gene3D" id="2.130.10.10">
    <property type="entry name" value="YVTN repeat-like/Quinoprotein amine dehydrogenase"/>
    <property type="match status" value="1"/>
</dbReference>
<dbReference type="InterPro" id="IPR015943">
    <property type="entry name" value="WD40/YVTN_repeat-like_dom_sf"/>
</dbReference>
<dbReference type="InterPro" id="IPR002372">
    <property type="entry name" value="PQQ_rpt_dom"/>
</dbReference>
<dbReference type="PATRIC" id="fig|1618549.4.peg.216"/>
<dbReference type="InterPro" id="IPR002105">
    <property type="entry name" value="Dockerin_1_rpt"/>
</dbReference>
<feature type="domain" description="Pyrrolo-quinoline quinone repeat" evidence="2">
    <location>
        <begin position="121"/>
        <end position="258"/>
    </location>
</feature>
<feature type="region of interest" description="Disordered" evidence="1">
    <location>
        <begin position="909"/>
        <end position="929"/>
    </location>
</feature>
<evidence type="ECO:0000313" key="4">
    <source>
        <dbReference type="Proteomes" id="UP000034325"/>
    </source>
</evidence>
<dbReference type="InterPro" id="IPR018391">
    <property type="entry name" value="PQQ_b-propeller_rpt"/>
</dbReference>
<reference evidence="3 4" key="1">
    <citation type="journal article" date="2015" name="Nature">
        <title>rRNA introns, odd ribosomes, and small enigmatic genomes across a large radiation of phyla.</title>
        <authorList>
            <person name="Brown C.T."/>
            <person name="Hug L.A."/>
            <person name="Thomas B.C."/>
            <person name="Sharon I."/>
            <person name="Castelle C.J."/>
            <person name="Singh A."/>
            <person name="Wilkins M.J."/>
            <person name="Williams K.H."/>
            <person name="Banfield J.F."/>
        </authorList>
    </citation>
    <scope>NUCLEOTIDE SEQUENCE [LARGE SCALE GENOMIC DNA]</scope>
</reference>
<dbReference type="GO" id="GO:0004553">
    <property type="term" value="F:hydrolase activity, hydrolyzing O-glycosyl compounds"/>
    <property type="evidence" value="ECO:0007669"/>
    <property type="project" value="InterPro"/>
</dbReference>
<dbReference type="Gene3D" id="1.10.1330.10">
    <property type="entry name" value="Dockerin domain"/>
    <property type="match status" value="1"/>
</dbReference>
<dbReference type="Pfam" id="PF13360">
    <property type="entry name" value="PQQ_2"/>
    <property type="match status" value="1"/>
</dbReference>
<accession>A0A0G0M375</accession>
<dbReference type="AlphaFoldDB" id="A0A0G0M375"/>
<dbReference type="Proteomes" id="UP000034325">
    <property type="component" value="Unassembled WGS sequence"/>
</dbReference>
<name>A0A0G0M375_9BACT</name>
<dbReference type="SUPFAM" id="SSF50998">
    <property type="entry name" value="Quinoprotein alcohol dehydrogenase-like"/>
    <property type="match status" value="1"/>
</dbReference>
<comment type="caution">
    <text evidence="3">The sequence shown here is derived from an EMBL/GenBank/DDBJ whole genome shotgun (WGS) entry which is preliminary data.</text>
</comment>
<proteinExistence type="predicted"/>
<dbReference type="PANTHER" id="PTHR34512">
    <property type="entry name" value="CELL SURFACE PROTEIN"/>
    <property type="match status" value="1"/>
</dbReference>
<evidence type="ECO:0000313" key="3">
    <source>
        <dbReference type="EMBL" id="KKQ98628.1"/>
    </source>
</evidence>
<dbReference type="SMART" id="SM00564">
    <property type="entry name" value="PQQ"/>
    <property type="match status" value="4"/>
</dbReference>
<dbReference type="SUPFAM" id="SSF63446">
    <property type="entry name" value="Type I dockerin domain"/>
    <property type="match status" value="1"/>
</dbReference>
<gene>
    <name evidence="3" type="ORF">UT23_C0002G0128</name>
</gene>
<dbReference type="Pfam" id="PF00404">
    <property type="entry name" value="Dockerin_1"/>
    <property type="match status" value="1"/>
</dbReference>
<evidence type="ECO:0000259" key="2">
    <source>
        <dbReference type="Pfam" id="PF13360"/>
    </source>
</evidence>
<organism evidence="3 4">
    <name type="scientific">Candidatus Woesebacteria bacterium GW2011_GWA1_39_12</name>
    <dbReference type="NCBI Taxonomy" id="1618549"/>
    <lineage>
        <taxon>Bacteria</taxon>
        <taxon>Candidatus Woeseibacteriota</taxon>
    </lineage>
</organism>
<dbReference type="GO" id="GO:0000272">
    <property type="term" value="P:polysaccharide catabolic process"/>
    <property type="evidence" value="ECO:0007669"/>
    <property type="project" value="InterPro"/>
</dbReference>
<dbReference type="PANTHER" id="PTHR34512:SF30">
    <property type="entry name" value="OUTER MEMBRANE PROTEIN ASSEMBLY FACTOR BAMB"/>
    <property type="match status" value="1"/>
</dbReference>
<dbReference type="InterPro" id="IPR011047">
    <property type="entry name" value="Quinoprotein_ADH-like_sf"/>
</dbReference>
<sequence>MINKKLYNKSMRLKEVVFPLLGIVMGLVFLATPVNAQSSSDWYTTAGNFKRESRTDAGPTGNLSVEWYRPIEAYIDQKTQVIAVQGKLYIATSRGLYVYNAADGVLVWKYDSEMPIFTPTVVNNVVYFGSYDKKIHALTATNGSAVWEFSGAKAGFSGSPIVVNNRVYLGGRDGYFYALDAANGNLVWQYPAANQIALGPILISPAYDNGVLYFASQNMKAYALNATTGVKAWESATLPGSQYQSFWPVIYQNYVIFSASEDFRNGKRPGQNSPLYSDQICDMFPELNCTNYTGSAYLGPTVTPPAWASGMTTYNAAPRITEYFENHGQTLVDQRKYKPWRRPFVVLNKSNGSEFTFDSDGDGYPEYMPAVYYGTGSGNDYPPIVGANGNLYYNSVFQASGDPRGTVFAWNPLNPTYLALAGTGGFGAGNGATAEPQSISMGGSVIFRSVCCDRFADYFSLNGGGMFWQYDLSSKAPNYNEMWTILDCGHPNLCGFYSGPNDSVNGLYHTHGDQTAFVAHQNRVFIHRGNALIAFGPNGGARKLATQALTSKSDTAPAISLDALKNRLENEVDKHVSAGHLRPGYYNVNQFMYDYISDYFNNPGDTLYTLSLAYPHLSLNLQSRLKTFLQQEYQTYFQTNAYASVGWATGIAREDMNFPPDISPDFATFGPGYGTSGASYNYPPQNLYAMYLYAKNVLGTDTTAVRAVYDRAKTLITNGTISQTAPRLSGSANVWEMNSWMAGYQGFLNLHTLAGIGTGDASLKNSIQTELTNLKTYRWSTFSKDTPFTGTDEVSYHKRNMNIARNFLGLVPEIADAYATNLNAQVGSALADYNTIAPYWFVARYEAAQGESVMQSLYDYPALFQAKAWIQNESRENLYKYLDTPAFQRGDLFFIQNLVATIEAPSSGVDPGAGVTDSPTPTLVPVPGDANGDRVVDGIDYVIWLNHYNQAAGNGSSGGDFNGDGAVDGIDYVIWLNNYGS</sequence>
<dbReference type="InterPro" id="IPR036439">
    <property type="entry name" value="Dockerin_dom_sf"/>
</dbReference>
<protein>
    <recommendedName>
        <fullName evidence="2">Pyrrolo-quinoline quinone repeat domain-containing protein</fullName>
    </recommendedName>
</protein>
<dbReference type="EMBL" id="LBWA01000002">
    <property type="protein sequence ID" value="KKQ98628.1"/>
    <property type="molecule type" value="Genomic_DNA"/>
</dbReference>